<dbReference type="Proteomes" id="UP000199227">
    <property type="component" value="Unassembled WGS sequence"/>
</dbReference>
<evidence type="ECO:0000313" key="5">
    <source>
        <dbReference type="Proteomes" id="UP000199227"/>
    </source>
</evidence>
<gene>
    <name evidence="4" type="ORF">SAMN05216234_10628</name>
</gene>
<dbReference type="InterPro" id="IPR007730">
    <property type="entry name" value="SPOR-like_dom"/>
</dbReference>
<reference evidence="4 5" key="1">
    <citation type="submission" date="2016-10" db="EMBL/GenBank/DDBJ databases">
        <authorList>
            <person name="de Groot N.N."/>
        </authorList>
    </citation>
    <scope>NUCLEOTIDE SEQUENCE [LARGE SCALE GENOMIC DNA]</scope>
    <source>
        <strain evidence="4 5">EP1-55-1</strain>
    </source>
</reference>
<evidence type="ECO:0000256" key="2">
    <source>
        <dbReference type="SAM" id="Phobius"/>
    </source>
</evidence>
<evidence type="ECO:0000256" key="1">
    <source>
        <dbReference type="SAM" id="MobiDB-lite"/>
    </source>
</evidence>
<dbReference type="GO" id="GO:0042834">
    <property type="term" value="F:peptidoglycan binding"/>
    <property type="evidence" value="ECO:0007669"/>
    <property type="project" value="InterPro"/>
</dbReference>
<keyword evidence="2" id="KW-0812">Transmembrane</keyword>
<dbReference type="STRING" id="223786.SAMN05216234_10628"/>
<feature type="region of interest" description="Disordered" evidence="1">
    <location>
        <begin position="104"/>
        <end position="135"/>
    </location>
</feature>
<name>A0A1I5MJ75_9BACT</name>
<evidence type="ECO:0000313" key="4">
    <source>
        <dbReference type="EMBL" id="SFP09543.1"/>
    </source>
</evidence>
<keyword evidence="5" id="KW-1185">Reference proteome</keyword>
<protein>
    <submittedName>
        <fullName evidence="4">Sporulation related domain-containing protein</fullName>
    </submittedName>
</protein>
<keyword evidence="2" id="KW-0472">Membrane</keyword>
<accession>A0A1I5MJ75</accession>
<dbReference type="Gene3D" id="3.30.70.1070">
    <property type="entry name" value="Sporulation related repeat"/>
    <property type="match status" value="1"/>
</dbReference>
<dbReference type="Pfam" id="PF05036">
    <property type="entry name" value="SPOR"/>
    <property type="match status" value="1"/>
</dbReference>
<sequence>MQNQQQDNLDDIIINSNKGSNLKKLMLAAAVLLLVLILIILITKTLIQPEEKQKTQVILPPEPVSKPVAKPQEPLFEEIPIENENKDTKINEVIGKIKKQAYETDTKETTPNKSVKSSSSKIAQPKYTERSNTHSSKTNNEYYIQVGAFFNYPPDKKFLNAITKEKLSYVIVKGEKNGKTYEKVMIGPYPSRKKAKEALPVIRKRINQNAYITKK</sequence>
<dbReference type="EMBL" id="FOXB01000006">
    <property type="protein sequence ID" value="SFP09543.1"/>
    <property type="molecule type" value="Genomic_DNA"/>
</dbReference>
<proteinExistence type="predicted"/>
<feature type="domain" description="SPOR" evidence="3">
    <location>
        <begin position="136"/>
        <end position="215"/>
    </location>
</feature>
<feature type="compositionally biased region" description="Polar residues" evidence="1">
    <location>
        <begin position="111"/>
        <end position="122"/>
    </location>
</feature>
<organism evidence="4 5">
    <name type="scientific">Hydrogenimonas thermophila</name>
    <dbReference type="NCBI Taxonomy" id="223786"/>
    <lineage>
        <taxon>Bacteria</taxon>
        <taxon>Pseudomonadati</taxon>
        <taxon>Campylobacterota</taxon>
        <taxon>Epsilonproteobacteria</taxon>
        <taxon>Campylobacterales</taxon>
        <taxon>Hydrogenimonadaceae</taxon>
        <taxon>Hydrogenimonas</taxon>
    </lineage>
</organism>
<dbReference type="SUPFAM" id="SSF110997">
    <property type="entry name" value="Sporulation related repeat"/>
    <property type="match status" value="1"/>
</dbReference>
<dbReference type="PROSITE" id="PS51724">
    <property type="entry name" value="SPOR"/>
    <property type="match status" value="1"/>
</dbReference>
<evidence type="ECO:0000259" key="3">
    <source>
        <dbReference type="PROSITE" id="PS51724"/>
    </source>
</evidence>
<dbReference type="RefSeq" id="WP_177201973.1">
    <property type="nucleotide sequence ID" value="NZ_CP136592.1"/>
</dbReference>
<dbReference type="InterPro" id="IPR036680">
    <property type="entry name" value="SPOR-like_sf"/>
</dbReference>
<feature type="transmembrane region" description="Helical" evidence="2">
    <location>
        <begin position="25"/>
        <end position="47"/>
    </location>
</feature>
<dbReference type="AlphaFoldDB" id="A0A1I5MJ75"/>
<keyword evidence="2" id="KW-1133">Transmembrane helix</keyword>